<dbReference type="Proteomes" id="UP000198703">
    <property type="component" value="Unassembled WGS sequence"/>
</dbReference>
<evidence type="ECO:0000256" key="6">
    <source>
        <dbReference type="SAM" id="Phobius"/>
    </source>
</evidence>
<evidence type="ECO:0000256" key="3">
    <source>
        <dbReference type="ARBA" id="ARBA00022989"/>
    </source>
</evidence>
<dbReference type="OrthoDB" id="9811070at2"/>
<name>A0A1H3XD74_9RHOB</name>
<dbReference type="RefSeq" id="WP_093249212.1">
    <property type="nucleotide sequence ID" value="NZ_FNQM01000002.1"/>
</dbReference>
<sequence length="225" mass="22784">MSPALAPLLIAAAWLAVSLLRAHGGALAPRTARRAGVAALAAAALLLAARQLPLAAALAAAGVGLLMSRRPAAGGGAGGVGAGGAPSRVETAALAMVLDPADGSMDGEVRAGAFAGRNLSGMDRTELLRLAAEIDADDGASLRLLSGYLDWRFPGWRDEDRAAGADDAPAMSRREALRVLGLDDGADEAAVRAAYRRLMKKVHPDQGGTAELAARVQAARDVLLG</sequence>
<dbReference type="AlphaFoldDB" id="A0A1H3XD74"/>
<dbReference type="EMBL" id="FNQM01000002">
    <property type="protein sequence ID" value="SDZ96634.1"/>
    <property type="molecule type" value="Genomic_DNA"/>
</dbReference>
<protein>
    <submittedName>
        <fullName evidence="8">DnaJ domain-containing protein</fullName>
    </submittedName>
</protein>
<dbReference type="Gene3D" id="1.10.287.110">
    <property type="entry name" value="DnaJ domain"/>
    <property type="match status" value="1"/>
</dbReference>
<evidence type="ECO:0000313" key="8">
    <source>
        <dbReference type="EMBL" id="SDZ96634.1"/>
    </source>
</evidence>
<comment type="similarity">
    <text evidence="5">Belongs to the TIM14 family.</text>
</comment>
<comment type="subcellular location">
    <subcellularLocation>
        <location evidence="1">Membrane</location>
        <topology evidence="1">Single-pass membrane protein</topology>
    </subcellularLocation>
</comment>
<gene>
    <name evidence="8" type="ORF">SAMN05444370_102352</name>
</gene>
<dbReference type="SMART" id="SM00271">
    <property type="entry name" value="DnaJ"/>
    <property type="match status" value="1"/>
</dbReference>
<keyword evidence="2 6" id="KW-0812">Transmembrane</keyword>
<keyword evidence="4 6" id="KW-0472">Membrane</keyword>
<keyword evidence="3 6" id="KW-1133">Transmembrane helix</keyword>
<evidence type="ECO:0000256" key="4">
    <source>
        <dbReference type="ARBA" id="ARBA00023136"/>
    </source>
</evidence>
<proteinExistence type="inferred from homology"/>
<reference evidence="8 9" key="1">
    <citation type="submission" date="2016-10" db="EMBL/GenBank/DDBJ databases">
        <authorList>
            <person name="de Groot N.N."/>
        </authorList>
    </citation>
    <scope>NUCLEOTIDE SEQUENCE [LARGE SCALE GENOMIC DNA]</scope>
    <source>
        <strain evidence="8 9">DSM 15345</strain>
    </source>
</reference>
<dbReference type="CDD" id="cd06257">
    <property type="entry name" value="DnaJ"/>
    <property type="match status" value="1"/>
</dbReference>
<dbReference type="Pfam" id="PF00226">
    <property type="entry name" value="DnaJ"/>
    <property type="match status" value="1"/>
</dbReference>
<feature type="transmembrane region" description="Helical" evidence="6">
    <location>
        <begin position="38"/>
        <end position="66"/>
    </location>
</feature>
<dbReference type="GO" id="GO:0016020">
    <property type="term" value="C:membrane"/>
    <property type="evidence" value="ECO:0007669"/>
    <property type="project" value="UniProtKB-SubCell"/>
</dbReference>
<evidence type="ECO:0000313" key="9">
    <source>
        <dbReference type="Proteomes" id="UP000198703"/>
    </source>
</evidence>
<evidence type="ECO:0000256" key="2">
    <source>
        <dbReference type="ARBA" id="ARBA00022692"/>
    </source>
</evidence>
<dbReference type="STRING" id="89524.SAMN05444370_102352"/>
<dbReference type="PROSITE" id="PS50076">
    <property type="entry name" value="DNAJ_2"/>
    <property type="match status" value="1"/>
</dbReference>
<evidence type="ECO:0000259" key="7">
    <source>
        <dbReference type="PROSITE" id="PS50076"/>
    </source>
</evidence>
<dbReference type="SUPFAM" id="SSF46565">
    <property type="entry name" value="Chaperone J-domain"/>
    <property type="match status" value="1"/>
</dbReference>
<accession>A0A1H3XD74</accession>
<evidence type="ECO:0000256" key="1">
    <source>
        <dbReference type="ARBA" id="ARBA00004167"/>
    </source>
</evidence>
<dbReference type="PANTHER" id="PTHR12763">
    <property type="match status" value="1"/>
</dbReference>
<dbReference type="InterPro" id="IPR001623">
    <property type="entry name" value="DnaJ_domain"/>
</dbReference>
<feature type="domain" description="J" evidence="7">
    <location>
        <begin position="175"/>
        <end position="225"/>
    </location>
</feature>
<organism evidence="8 9">
    <name type="scientific">Rubrimonas cliftonensis</name>
    <dbReference type="NCBI Taxonomy" id="89524"/>
    <lineage>
        <taxon>Bacteria</taxon>
        <taxon>Pseudomonadati</taxon>
        <taxon>Pseudomonadota</taxon>
        <taxon>Alphaproteobacteria</taxon>
        <taxon>Rhodobacterales</taxon>
        <taxon>Paracoccaceae</taxon>
        <taxon>Rubrimonas</taxon>
    </lineage>
</organism>
<evidence type="ECO:0000256" key="5">
    <source>
        <dbReference type="ARBA" id="ARBA00038105"/>
    </source>
</evidence>
<dbReference type="PANTHER" id="PTHR12763:SF28">
    <property type="entry name" value="GEO10507P1-RELATED"/>
    <property type="match status" value="1"/>
</dbReference>
<dbReference type="InterPro" id="IPR036869">
    <property type="entry name" value="J_dom_sf"/>
</dbReference>
<keyword evidence="9" id="KW-1185">Reference proteome</keyword>